<accession>A0ABS0LSU5</accession>
<gene>
    <name evidence="4" type="ORF">HZY91_09410</name>
</gene>
<dbReference type="SUPFAM" id="SSF54980">
    <property type="entry name" value="EF-G C-terminal domain-like"/>
    <property type="match status" value="1"/>
</dbReference>
<dbReference type="Pfam" id="PF01205">
    <property type="entry name" value="Impact_N"/>
    <property type="match status" value="1"/>
</dbReference>
<dbReference type="InterPro" id="IPR020569">
    <property type="entry name" value="UPF0029_Impact_CS"/>
</dbReference>
<organism evidence="4 5">
    <name type="scientific">Facklamia lactis</name>
    <dbReference type="NCBI Taxonomy" id="2749967"/>
    <lineage>
        <taxon>Bacteria</taxon>
        <taxon>Bacillati</taxon>
        <taxon>Bacillota</taxon>
        <taxon>Bacilli</taxon>
        <taxon>Lactobacillales</taxon>
        <taxon>Aerococcaceae</taxon>
        <taxon>Facklamia</taxon>
    </lineage>
</organism>
<dbReference type="PANTHER" id="PTHR16301">
    <property type="entry name" value="IMPACT-RELATED"/>
    <property type="match status" value="1"/>
</dbReference>
<name>A0ABS0LSU5_9LACT</name>
<dbReference type="SUPFAM" id="SSF54211">
    <property type="entry name" value="Ribosomal protein S5 domain 2-like"/>
    <property type="match status" value="1"/>
</dbReference>
<dbReference type="InterPro" id="IPR023582">
    <property type="entry name" value="Impact"/>
</dbReference>
<dbReference type="EMBL" id="JACBXQ010000006">
    <property type="protein sequence ID" value="MBG9987084.1"/>
    <property type="molecule type" value="Genomic_DNA"/>
</dbReference>
<dbReference type="Proteomes" id="UP000721415">
    <property type="component" value="Unassembled WGS sequence"/>
</dbReference>
<dbReference type="PANTHER" id="PTHR16301:SF20">
    <property type="entry name" value="IMPACT FAMILY MEMBER YIGZ"/>
    <property type="match status" value="1"/>
</dbReference>
<dbReference type="InterPro" id="IPR036956">
    <property type="entry name" value="Impact_N_sf"/>
</dbReference>
<sequence>MINFKSILEPTYYEIEIKKSRFIGFLFPIQDEFDANEELQRIRKKHYKATHHCYAYILGENSSIQRYSDDGEPSGTAGIPILEVLKQNNLTNILAIVVRYYGGIKLGSGGLIRAYSESISSTLQQATLSENTHQLIINITLNYAQNDTFQYEIAKMTNGPTIIDVQYTDQVEYTCAFFEETASDFEAYLTNRFKGQISWKIIGSQAINIPITK</sequence>
<protein>
    <submittedName>
        <fullName evidence="4">YigZ family protein</fullName>
    </submittedName>
</protein>
<evidence type="ECO:0000313" key="5">
    <source>
        <dbReference type="Proteomes" id="UP000721415"/>
    </source>
</evidence>
<reference evidence="4 5" key="1">
    <citation type="submission" date="2020-07" db="EMBL/GenBank/DDBJ databases">
        <title>Facklamia lactis sp. nov., isolated from raw milk.</title>
        <authorList>
            <person name="Doll E.V."/>
            <person name="Huptas C."/>
            <person name="Staib L."/>
            <person name="Wenning M."/>
            <person name="Scherer S."/>
        </authorList>
    </citation>
    <scope>NUCLEOTIDE SEQUENCE [LARGE SCALE GENOMIC DNA]</scope>
    <source>
        <strain evidence="4 5">DSM 111018</strain>
    </source>
</reference>
<dbReference type="RefSeq" id="WP_197116008.1">
    <property type="nucleotide sequence ID" value="NZ_JACBXQ010000006.1"/>
</dbReference>
<dbReference type="InterPro" id="IPR001498">
    <property type="entry name" value="Impact_N"/>
</dbReference>
<comment type="similarity">
    <text evidence="1">Belongs to the IMPACT family.</text>
</comment>
<dbReference type="Pfam" id="PF09186">
    <property type="entry name" value="DUF1949"/>
    <property type="match status" value="1"/>
</dbReference>
<dbReference type="NCBIfam" id="TIGR00257">
    <property type="entry name" value="IMPACT_YIGZ"/>
    <property type="match status" value="1"/>
</dbReference>
<keyword evidence="5" id="KW-1185">Reference proteome</keyword>
<comment type="caution">
    <text evidence="4">The sequence shown here is derived from an EMBL/GenBank/DDBJ whole genome shotgun (WGS) entry which is preliminary data.</text>
</comment>
<feature type="domain" description="Impact N-terminal" evidence="2">
    <location>
        <begin position="18"/>
        <end position="122"/>
    </location>
</feature>
<dbReference type="InterPro" id="IPR020568">
    <property type="entry name" value="Ribosomal_Su5_D2-typ_SF"/>
</dbReference>
<dbReference type="InterPro" id="IPR015796">
    <property type="entry name" value="Impact_YigZ-like"/>
</dbReference>
<dbReference type="InterPro" id="IPR015269">
    <property type="entry name" value="UPF0029_Impact_C"/>
</dbReference>
<dbReference type="Gene3D" id="3.30.230.30">
    <property type="entry name" value="Impact, N-terminal domain"/>
    <property type="match status" value="1"/>
</dbReference>
<evidence type="ECO:0000259" key="2">
    <source>
        <dbReference type="Pfam" id="PF01205"/>
    </source>
</evidence>
<dbReference type="PROSITE" id="PS00910">
    <property type="entry name" value="UPF0029"/>
    <property type="match status" value="1"/>
</dbReference>
<feature type="domain" description="UPF0029" evidence="3">
    <location>
        <begin position="139"/>
        <end position="196"/>
    </location>
</feature>
<proteinExistence type="inferred from homology"/>
<evidence type="ECO:0000256" key="1">
    <source>
        <dbReference type="ARBA" id="ARBA00007665"/>
    </source>
</evidence>
<evidence type="ECO:0000313" key="4">
    <source>
        <dbReference type="EMBL" id="MBG9987084.1"/>
    </source>
</evidence>
<dbReference type="InterPro" id="IPR035647">
    <property type="entry name" value="EFG_III/V"/>
</dbReference>
<evidence type="ECO:0000259" key="3">
    <source>
        <dbReference type="Pfam" id="PF09186"/>
    </source>
</evidence>